<comment type="catalytic activity">
    <reaction evidence="7 10">
        <text>ATP + H2O = ADP + phosphate + H(+)</text>
        <dbReference type="Rhea" id="RHEA:13065"/>
        <dbReference type="ChEBI" id="CHEBI:15377"/>
        <dbReference type="ChEBI" id="CHEBI:15378"/>
        <dbReference type="ChEBI" id="CHEBI:30616"/>
        <dbReference type="ChEBI" id="CHEBI:43474"/>
        <dbReference type="ChEBI" id="CHEBI:456216"/>
        <dbReference type="EC" id="3.6.4.13"/>
    </reaction>
</comment>
<comment type="similarity">
    <text evidence="6">Belongs to the DEAD box helicase family. DDX18/HAS1 subfamily.</text>
</comment>
<dbReference type="SMART" id="SM01178">
    <property type="entry name" value="DUF4217"/>
    <property type="match status" value="1"/>
</dbReference>
<feature type="non-terminal residue" evidence="15">
    <location>
        <position position="1"/>
    </location>
</feature>
<evidence type="ECO:0000259" key="12">
    <source>
        <dbReference type="PROSITE" id="PS51192"/>
    </source>
</evidence>
<dbReference type="PROSITE" id="PS51194">
    <property type="entry name" value="HELICASE_CTER"/>
    <property type="match status" value="1"/>
</dbReference>
<evidence type="ECO:0000256" key="8">
    <source>
        <dbReference type="PROSITE-ProRule" id="PRU00552"/>
    </source>
</evidence>
<dbReference type="GO" id="GO:0003723">
    <property type="term" value="F:RNA binding"/>
    <property type="evidence" value="ECO:0007669"/>
    <property type="project" value="UniProtKB-UniRule"/>
</dbReference>
<feature type="domain" description="DEAD-box RNA helicase Q" evidence="14">
    <location>
        <begin position="53"/>
        <end position="81"/>
    </location>
</feature>
<dbReference type="Gramene" id="TVU10485">
    <property type="protein sequence ID" value="TVU10485"/>
    <property type="gene ID" value="EJB05_44019"/>
</dbReference>
<dbReference type="PROSITE" id="PS00039">
    <property type="entry name" value="DEAD_ATP_HELICASE"/>
    <property type="match status" value="1"/>
</dbReference>
<dbReference type="PANTHER" id="PTHR24031">
    <property type="entry name" value="RNA HELICASE"/>
    <property type="match status" value="1"/>
</dbReference>
<dbReference type="Pfam" id="PF00271">
    <property type="entry name" value="Helicase_C"/>
    <property type="match status" value="1"/>
</dbReference>
<evidence type="ECO:0000313" key="15">
    <source>
        <dbReference type="EMBL" id="TVU10485.1"/>
    </source>
</evidence>
<keyword evidence="16" id="KW-1185">Reference proteome</keyword>
<comment type="function">
    <text evidence="10">RNA helicase.</text>
</comment>
<evidence type="ECO:0000256" key="6">
    <source>
        <dbReference type="ARBA" id="ARBA00024357"/>
    </source>
</evidence>
<dbReference type="EMBL" id="RWGY01000039">
    <property type="protein sequence ID" value="TVU10485.1"/>
    <property type="molecule type" value="Genomic_DNA"/>
</dbReference>
<evidence type="ECO:0000259" key="13">
    <source>
        <dbReference type="PROSITE" id="PS51194"/>
    </source>
</evidence>
<dbReference type="OrthoDB" id="10259640at2759"/>
<evidence type="ECO:0000256" key="1">
    <source>
        <dbReference type="ARBA" id="ARBA00022741"/>
    </source>
</evidence>
<dbReference type="SMART" id="SM00490">
    <property type="entry name" value="HELICc"/>
    <property type="match status" value="1"/>
</dbReference>
<evidence type="ECO:0000256" key="5">
    <source>
        <dbReference type="ARBA" id="ARBA00022884"/>
    </source>
</evidence>
<protein>
    <recommendedName>
        <fullName evidence="10">ATP-dependent RNA helicase</fullName>
        <ecNumber evidence="10">3.6.4.13</ecNumber>
    </recommendedName>
</protein>
<feature type="domain" description="Helicase C-terminal" evidence="13">
    <location>
        <begin position="281"/>
        <end position="431"/>
    </location>
</feature>
<feature type="region of interest" description="Disordered" evidence="11">
    <location>
        <begin position="1"/>
        <end position="44"/>
    </location>
</feature>
<feature type="short sequence motif" description="Q motif" evidence="8">
    <location>
        <begin position="53"/>
        <end position="81"/>
    </location>
</feature>
<keyword evidence="2 9" id="KW-0378">Hydrolase</keyword>
<dbReference type="Pfam" id="PF13959">
    <property type="entry name" value="CTE_SPB4"/>
    <property type="match status" value="1"/>
</dbReference>
<dbReference type="FunFam" id="3.40.50.300:FF:000379">
    <property type="entry name" value="RNA helicase"/>
    <property type="match status" value="1"/>
</dbReference>
<keyword evidence="4 9" id="KW-0067">ATP-binding</keyword>
<organism evidence="15 16">
    <name type="scientific">Eragrostis curvula</name>
    <name type="common">weeping love grass</name>
    <dbReference type="NCBI Taxonomy" id="38414"/>
    <lineage>
        <taxon>Eukaryota</taxon>
        <taxon>Viridiplantae</taxon>
        <taxon>Streptophyta</taxon>
        <taxon>Embryophyta</taxon>
        <taxon>Tracheophyta</taxon>
        <taxon>Spermatophyta</taxon>
        <taxon>Magnoliopsida</taxon>
        <taxon>Liliopsida</taxon>
        <taxon>Poales</taxon>
        <taxon>Poaceae</taxon>
        <taxon>PACMAD clade</taxon>
        <taxon>Chloridoideae</taxon>
        <taxon>Eragrostideae</taxon>
        <taxon>Eragrostidinae</taxon>
        <taxon>Eragrostis</taxon>
    </lineage>
</organism>
<dbReference type="Pfam" id="PF00270">
    <property type="entry name" value="DEAD"/>
    <property type="match status" value="1"/>
</dbReference>
<dbReference type="SMART" id="SM00487">
    <property type="entry name" value="DEXDc"/>
    <property type="match status" value="1"/>
</dbReference>
<accession>A0A5J9TGM7</accession>
<feature type="compositionally biased region" description="Basic and acidic residues" evidence="11">
    <location>
        <begin position="26"/>
        <end position="39"/>
    </location>
</feature>
<evidence type="ECO:0000256" key="3">
    <source>
        <dbReference type="ARBA" id="ARBA00022806"/>
    </source>
</evidence>
<reference evidence="15 16" key="1">
    <citation type="journal article" date="2019" name="Sci. Rep.">
        <title>A high-quality genome of Eragrostis curvula grass provides insights into Poaceae evolution and supports new strategies to enhance forage quality.</title>
        <authorList>
            <person name="Carballo J."/>
            <person name="Santos B.A.C.M."/>
            <person name="Zappacosta D."/>
            <person name="Garbus I."/>
            <person name="Selva J.P."/>
            <person name="Gallo C.A."/>
            <person name="Diaz A."/>
            <person name="Albertini E."/>
            <person name="Caccamo M."/>
            <person name="Echenique V."/>
        </authorList>
    </citation>
    <scope>NUCLEOTIDE SEQUENCE [LARGE SCALE GENOMIC DNA]</scope>
    <source>
        <strain evidence="16">cv. Victoria</strain>
        <tissue evidence="15">Leaf</tissue>
    </source>
</reference>
<name>A0A5J9TGM7_9POAL</name>
<dbReference type="GO" id="GO:0016887">
    <property type="term" value="F:ATP hydrolysis activity"/>
    <property type="evidence" value="ECO:0007669"/>
    <property type="project" value="RHEA"/>
</dbReference>
<feature type="compositionally biased region" description="Basic residues" evidence="11">
    <location>
        <begin position="502"/>
        <end position="517"/>
    </location>
</feature>
<dbReference type="InterPro" id="IPR000629">
    <property type="entry name" value="RNA-helicase_DEAD-box_CS"/>
</dbReference>
<dbReference type="Proteomes" id="UP000324897">
    <property type="component" value="Chromosome 3"/>
</dbReference>
<evidence type="ECO:0000259" key="14">
    <source>
        <dbReference type="PROSITE" id="PS51195"/>
    </source>
</evidence>
<dbReference type="EC" id="3.6.4.13" evidence="10"/>
<dbReference type="InterPro" id="IPR011545">
    <property type="entry name" value="DEAD/DEAH_box_helicase_dom"/>
</dbReference>
<proteinExistence type="inferred from homology"/>
<dbReference type="PROSITE" id="PS51195">
    <property type="entry name" value="Q_MOTIF"/>
    <property type="match status" value="1"/>
</dbReference>
<evidence type="ECO:0000256" key="2">
    <source>
        <dbReference type="ARBA" id="ARBA00022801"/>
    </source>
</evidence>
<comment type="domain">
    <text evidence="10">The Q motif is unique to and characteristic of the DEAD box family of RNA helicases and controls ATP binding and hydrolysis.</text>
</comment>
<keyword evidence="1 9" id="KW-0547">Nucleotide-binding</keyword>
<dbReference type="CDD" id="cd18787">
    <property type="entry name" value="SF2_C_DEAD"/>
    <property type="match status" value="1"/>
</dbReference>
<evidence type="ECO:0000256" key="9">
    <source>
        <dbReference type="RuleBase" id="RU000492"/>
    </source>
</evidence>
<gene>
    <name evidence="15" type="ORF">EJB05_44019</name>
</gene>
<dbReference type="AlphaFoldDB" id="A0A5J9TGM7"/>
<dbReference type="GO" id="GO:0005524">
    <property type="term" value="F:ATP binding"/>
    <property type="evidence" value="ECO:0007669"/>
    <property type="project" value="UniProtKB-UniRule"/>
</dbReference>
<dbReference type="SUPFAM" id="SSF52540">
    <property type="entry name" value="P-loop containing nucleoside triphosphate hydrolases"/>
    <property type="match status" value="1"/>
</dbReference>
<evidence type="ECO:0000256" key="7">
    <source>
        <dbReference type="ARBA" id="ARBA00047984"/>
    </source>
</evidence>
<sequence>MAPSGRAAKSSKKRKRPVDVPAPESEMEKGKEDKVEEKQKRKKGRGAGILTDKLFSDLPISDLTARAISEMNYTHLTEIQAKSIPHLMSQSDVMGAAKTGSGKTLAFLIPAVELLYRLGFSPSNGTGVIVICPTRELAIQTHDVAKKLMKYHSQTLGCVTGGTNMKPDVEQLAKGINLLVATPGRLLDHLQNTKNFKRQGKEILFQLGCACLIIDEADRILEKNFEEGMKQIFKRLPWDRQTVLFSATQTQEVKEFAKLGQGKDRKLIHVEVDETMATVEGLEQGYCVVSSEKREEEKKIMVFFSSCNSVKFHTQHLNALKIECCEIHGQIKQQKRNSTLSSFCGADKGILLCTNVAARGLDIPGVDYVVQYDPPDEPKDYIHRVGRTARGDKGEGRALFFLLPEELKLLIYLKAANISMKEYELSKKDEQELQPYLENIVHGNYFLKQSATEAYKSYILAYNSHSLKDIFDIHQLDLKKVAASFGFRDPPKVYLGLDSSASKHRNKKKVHGSKRHGIGPSNPYGRNGGSRRFARF</sequence>
<keyword evidence="5 10" id="KW-0694">RNA-binding</keyword>
<dbReference type="GO" id="GO:0003724">
    <property type="term" value="F:RNA helicase activity"/>
    <property type="evidence" value="ECO:0007669"/>
    <property type="project" value="UniProtKB-EC"/>
</dbReference>
<dbReference type="InterPro" id="IPR014001">
    <property type="entry name" value="Helicase_ATP-bd"/>
</dbReference>
<evidence type="ECO:0000256" key="11">
    <source>
        <dbReference type="SAM" id="MobiDB-lite"/>
    </source>
</evidence>
<evidence type="ECO:0000313" key="16">
    <source>
        <dbReference type="Proteomes" id="UP000324897"/>
    </source>
</evidence>
<dbReference type="InterPro" id="IPR025313">
    <property type="entry name" value="SPB4-like_CTE"/>
</dbReference>
<comment type="caution">
    <text evidence="15">The sequence shown here is derived from an EMBL/GenBank/DDBJ whole genome shotgun (WGS) entry which is preliminary data.</text>
</comment>
<dbReference type="InterPro" id="IPR014014">
    <property type="entry name" value="RNA_helicase_DEAD_Q_motif"/>
</dbReference>
<dbReference type="Gene3D" id="3.40.50.300">
    <property type="entry name" value="P-loop containing nucleotide triphosphate hydrolases"/>
    <property type="match status" value="2"/>
</dbReference>
<dbReference type="InterPro" id="IPR027417">
    <property type="entry name" value="P-loop_NTPase"/>
</dbReference>
<evidence type="ECO:0000256" key="10">
    <source>
        <dbReference type="RuleBase" id="RU365068"/>
    </source>
</evidence>
<evidence type="ECO:0000256" key="4">
    <source>
        <dbReference type="ARBA" id="ARBA00022840"/>
    </source>
</evidence>
<dbReference type="PROSITE" id="PS51192">
    <property type="entry name" value="HELICASE_ATP_BIND_1"/>
    <property type="match status" value="1"/>
</dbReference>
<dbReference type="InterPro" id="IPR001650">
    <property type="entry name" value="Helicase_C-like"/>
</dbReference>
<feature type="domain" description="Helicase ATP-binding" evidence="12">
    <location>
        <begin position="84"/>
        <end position="267"/>
    </location>
</feature>
<keyword evidence="3 9" id="KW-0347">Helicase</keyword>
<feature type="region of interest" description="Disordered" evidence="11">
    <location>
        <begin position="501"/>
        <end position="536"/>
    </location>
</feature>